<accession>A0A7Y9K503</accession>
<comment type="caution">
    <text evidence="4">The sequence shown here is derived from an EMBL/GenBank/DDBJ whole genome shotgun (WGS) entry which is preliminary data.</text>
</comment>
<dbReference type="AlphaFoldDB" id="A0A7Y9K503"/>
<name>A0A7Y9K503_9SPHN</name>
<feature type="transmembrane region" description="Helical" evidence="2">
    <location>
        <begin position="43"/>
        <end position="64"/>
    </location>
</feature>
<gene>
    <name evidence="4" type="ORF">HD841_003744</name>
</gene>
<dbReference type="GO" id="GO:0090313">
    <property type="term" value="P:regulation of protein targeting to membrane"/>
    <property type="evidence" value="ECO:0007669"/>
    <property type="project" value="TreeGrafter"/>
</dbReference>
<organism evidence="4 5">
    <name type="scientific">Sphingomonas melonis</name>
    <dbReference type="NCBI Taxonomy" id="152682"/>
    <lineage>
        <taxon>Bacteria</taxon>
        <taxon>Pseudomonadati</taxon>
        <taxon>Pseudomonadota</taxon>
        <taxon>Alphaproteobacteria</taxon>
        <taxon>Sphingomonadales</taxon>
        <taxon>Sphingomonadaceae</taxon>
        <taxon>Sphingomonas</taxon>
    </lineage>
</organism>
<dbReference type="PANTHER" id="PTHR30441:SF9">
    <property type="entry name" value="ASMA FAMILY PROTEIN YHJG"/>
    <property type="match status" value="1"/>
</dbReference>
<keyword evidence="2" id="KW-0812">Transmembrane</keyword>
<dbReference type="InterPro" id="IPR052894">
    <property type="entry name" value="AsmA-related"/>
</dbReference>
<feature type="region of interest" description="Disordered" evidence="1">
    <location>
        <begin position="1"/>
        <end position="32"/>
    </location>
</feature>
<evidence type="ECO:0000256" key="1">
    <source>
        <dbReference type="SAM" id="MobiDB-lite"/>
    </source>
</evidence>
<dbReference type="Pfam" id="PF05170">
    <property type="entry name" value="AsmA"/>
    <property type="match status" value="2"/>
</dbReference>
<feature type="domain" description="AsmA" evidence="3">
    <location>
        <begin position="329"/>
        <end position="562"/>
    </location>
</feature>
<dbReference type="RefSeq" id="WP_179510314.1">
    <property type="nucleotide sequence ID" value="NZ_JACCBY010000007.1"/>
</dbReference>
<proteinExistence type="predicted"/>
<reference evidence="4 5" key="2">
    <citation type="submission" date="2020-08" db="EMBL/GenBank/DDBJ databases">
        <title>The Agave Microbiome: Exploring the role of microbial communities in plant adaptations to desert environments.</title>
        <authorList>
            <person name="Partida-Martinez L.P."/>
        </authorList>
    </citation>
    <scope>NUCLEOTIDE SEQUENCE [LARGE SCALE GENOMIC DNA]</scope>
    <source>
        <strain evidence="4 5">AS2.3</strain>
    </source>
</reference>
<dbReference type="InterPro" id="IPR007844">
    <property type="entry name" value="AsmA"/>
</dbReference>
<evidence type="ECO:0000256" key="2">
    <source>
        <dbReference type="SAM" id="Phobius"/>
    </source>
</evidence>
<keyword evidence="2" id="KW-0472">Membrane</keyword>
<sequence>MDTPPPAPEPAAAPPSPPAVPPSAPASAPAAAPAQRRRRIGRIVRNALLGLLALIVAIWLVLYITKGRFLRHPFERFVGGQTHRPVTVAGDFQLYFAPLRIKFVAEKMTIANPSWATRPYLFQAERIDTRIAPLSLLWGKRRLYWLDLVNGAVDLEWNAAHTANTWTFSDKKGGKPLDFPRIDTASVRGTTVRYRDPRMRLLADLSVDDIRSTDARIGKAVGVAGDGTIRGTPFRVAARLLAPDATVNRGKNELVMRAWAANNVLDVSGTLPSIAGIEGVPLQTRARGRDLSELLGIIGVAIPHTRTYRLKAQLVQQGQTYHFTRMSGIVGASDLTGKLTIVNGERLHLDSQLATKTLDIIDAAPFIGYNPDIVATKGALAAARATGAAPQRILPEAKLPIATMQRFDADLTWTIDRVRSRNLPIGNVDLTLDLDRGRLALSPLTFAMARGNVASDWVFDTRQRPALDSYDIRLSPTPMGKLLAGYGVAEAGTTGTIQGRIQLEGRGDSIHESLSTAHGRIAFVMPHGQLWTRNVQLAELDLGTFVQKMFEDKLKKPVEVNCGLIGFTVRNGVAAADPILIDTAKNVIVGRGGFSFKTEAVDLAFRADGKKFSLFSGQSPVGVGGYFAAPKLNVISDQLLGRAGAGLGLALVATPVAGVLAFVDVGDAKSAACGPVLAGATAKAQRTTKGQARDDVGHGTTAKDESGRTTGGEKSHQRKKFLGIF</sequence>
<dbReference type="EMBL" id="JACCBY010000007">
    <property type="protein sequence ID" value="NYD91925.1"/>
    <property type="molecule type" value="Genomic_DNA"/>
</dbReference>
<feature type="compositionally biased region" description="Basic and acidic residues" evidence="1">
    <location>
        <begin position="691"/>
        <end position="715"/>
    </location>
</feature>
<keyword evidence="5" id="KW-1185">Reference proteome</keyword>
<feature type="domain" description="AsmA" evidence="3">
    <location>
        <begin position="39"/>
        <end position="158"/>
    </location>
</feature>
<dbReference type="GO" id="GO:0005886">
    <property type="term" value="C:plasma membrane"/>
    <property type="evidence" value="ECO:0007669"/>
    <property type="project" value="TreeGrafter"/>
</dbReference>
<keyword evidence="2" id="KW-1133">Transmembrane helix</keyword>
<evidence type="ECO:0000313" key="5">
    <source>
        <dbReference type="Proteomes" id="UP000517753"/>
    </source>
</evidence>
<dbReference type="PANTHER" id="PTHR30441">
    <property type="entry name" value="DUF748 DOMAIN-CONTAINING PROTEIN"/>
    <property type="match status" value="1"/>
</dbReference>
<evidence type="ECO:0000259" key="3">
    <source>
        <dbReference type="Pfam" id="PF05170"/>
    </source>
</evidence>
<feature type="compositionally biased region" description="Pro residues" evidence="1">
    <location>
        <begin position="1"/>
        <end position="24"/>
    </location>
</feature>
<dbReference type="Proteomes" id="UP000517753">
    <property type="component" value="Unassembled WGS sequence"/>
</dbReference>
<evidence type="ECO:0000313" key="4">
    <source>
        <dbReference type="EMBL" id="NYD91925.1"/>
    </source>
</evidence>
<reference evidence="4 5" key="1">
    <citation type="submission" date="2020-07" db="EMBL/GenBank/DDBJ databases">
        <authorList>
            <person name="Partida-Martinez L."/>
            <person name="Huntemann M."/>
            <person name="Clum A."/>
            <person name="Wang J."/>
            <person name="Palaniappan K."/>
            <person name="Ritter S."/>
            <person name="Chen I.-M."/>
            <person name="Stamatis D."/>
            <person name="Reddy T."/>
            <person name="O'Malley R."/>
            <person name="Daum C."/>
            <person name="Shapiro N."/>
            <person name="Ivanova N."/>
            <person name="Kyrpides N."/>
            <person name="Woyke T."/>
        </authorList>
    </citation>
    <scope>NUCLEOTIDE SEQUENCE [LARGE SCALE GENOMIC DNA]</scope>
    <source>
        <strain evidence="4 5">AS2.3</strain>
    </source>
</reference>
<protein>
    <recommendedName>
        <fullName evidence="3">AsmA domain-containing protein</fullName>
    </recommendedName>
</protein>
<feature type="region of interest" description="Disordered" evidence="1">
    <location>
        <begin position="684"/>
        <end position="716"/>
    </location>
</feature>